<dbReference type="InterPro" id="IPR031157">
    <property type="entry name" value="G_TR_CS"/>
</dbReference>
<feature type="signal peptide" evidence="10">
    <location>
        <begin position="1"/>
        <end position="22"/>
    </location>
</feature>
<reference evidence="12" key="1">
    <citation type="submission" date="2014-11" db="EMBL/GenBank/DDBJ databases">
        <title>Molecular phylogeny of cliff fern family Woodsiaceae with morphological implications.</title>
        <authorList>
            <person name="Shao Y.-Z."/>
            <person name="Wei R."/>
            <person name="Zhang X.-C."/>
        </authorList>
    </citation>
    <scope>NUCLEOTIDE SEQUENCE</scope>
</reference>
<dbReference type="Pfam" id="PF22099">
    <property type="entry name" value="MRS2-like"/>
    <property type="match status" value="2"/>
</dbReference>
<comment type="subcellular location">
    <subcellularLocation>
        <location evidence="1">Cytoplasm</location>
    </subcellularLocation>
</comment>
<keyword evidence="3" id="KW-0963">Cytoplasm</keyword>
<keyword evidence="10" id="KW-0732">Signal</keyword>
<feature type="transmembrane region" description="Helical" evidence="9">
    <location>
        <begin position="978"/>
        <end position="999"/>
    </location>
</feature>
<dbReference type="Gene3D" id="1.20.58.340">
    <property type="entry name" value="Magnesium transport protein CorA, transmembrane region"/>
    <property type="match status" value="1"/>
</dbReference>
<dbReference type="InterPro" id="IPR053905">
    <property type="entry name" value="EF-G-like_DII"/>
</dbReference>
<dbReference type="InterPro" id="IPR009000">
    <property type="entry name" value="Transl_B-barrel_sf"/>
</dbReference>
<feature type="compositionally biased region" description="Low complexity" evidence="8">
    <location>
        <begin position="759"/>
        <end position="768"/>
    </location>
</feature>
<dbReference type="InterPro" id="IPR039204">
    <property type="entry name" value="MRS2-like"/>
</dbReference>
<dbReference type="GO" id="GO:0003924">
    <property type="term" value="F:GTPase activity"/>
    <property type="evidence" value="ECO:0007669"/>
    <property type="project" value="InterPro"/>
</dbReference>
<dbReference type="Gene3D" id="3.30.70.3280">
    <property type="entry name" value="Peptide chain release factor 3, domain III"/>
    <property type="match status" value="1"/>
</dbReference>
<dbReference type="Pfam" id="PF00009">
    <property type="entry name" value="GTP_EFTU"/>
    <property type="match status" value="1"/>
</dbReference>
<evidence type="ECO:0000256" key="8">
    <source>
        <dbReference type="SAM" id="MobiDB-lite"/>
    </source>
</evidence>
<protein>
    <recommendedName>
        <fullName evidence="11">Tr-type G domain-containing protein</fullName>
    </recommendedName>
</protein>
<keyword evidence="9" id="KW-1133">Transmembrane helix</keyword>
<evidence type="ECO:0000256" key="3">
    <source>
        <dbReference type="ARBA" id="ARBA00022490"/>
    </source>
</evidence>
<dbReference type="HAMAP" id="MF_00072">
    <property type="entry name" value="Rel_fac_3"/>
    <property type="match status" value="1"/>
</dbReference>
<dbReference type="InterPro" id="IPR000795">
    <property type="entry name" value="T_Tr_GTP-bd_dom"/>
</dbReference>
<dbReference type="FunFam" id="3.40.50.300:FF:000542">
    <property type="entry name" value="Peptide chain release factor 3"/>
    <property type="match status" value="1"/>
</dbReference>
<evidence type="ECO:0000259" key="11">
    <source>
        <dbReference type="PROSITE" id="PS51722"/>
    </source>
</evidence>
<feature type="transmembrane region" description="Helical" evidence="9">
    <location>
        <begin position="1131"/>
        <end position="1149"/>
    </location>
</feature>
<dbReference type="InterPro" id="IPR035647">
    <property type="entry name" value="EFG_III/V"/>
</dbReference>
<dbReference type="VEuPathDB" id="CryptoDB:Cvel_7147"/>
<evidence type="ECO:0000313" key="12">
    <source>
        <dbReference type="EMBL" id="CUC10184.1"/>
    </source>
</evidence>
<dbReference type="PANTHER" id="PTHR43556">
    <property type="entry name" value="PEPTIDE CHAIN RELEASE FACTOR RF3"/>
    <property type="match status" value="1"/>
</dbReference>
<feature type="compositionally biased region" description="Acidic residues" evidence="8">
    <location>
        <begin position="914"/>
        <end position="936"/>
    </location>
</feature>
<dbReference type="SUPFAM" id="SSF54980">
    <property type="entry name" value="EF-G C-terminal domain-like"/>
    <property type="match status" value="1"/>
</dbReference>
<keyword evidence="9" id="KW-0472">Membrane</keyword>
<dbReference type="InterPro" id="IPR041732">
    <property type="entry name" value="RF3_GTP-bd"/>
</dbReference>
<evidence type="ECO:0000256" key="4">
    <source>
        <dbReference type="ARBA" id="ARBA00022741"/>
    </source>
</evidence>
<dbReference type="InterPro" id="IPR032090">
    <property type="entry name" value="RF3_C"/>
</dbReference>
<comment type="similarity">
    <text evidence="2">Belongs to the TRAFAC class translation factor GTPase superfamily. Classic translation factor GTPase family. PrfC subfamily.</text>
</comment>
<evidence type="ECO:0000256" key="7">
    <source>
        <dbReference type="SAM" id="Coils"/>
    </source>
</evidence>
<feature type="transmembrane region" description="Helical" evidence="9">
    <location>
        <begin position="1161"/>
        <end position="1178"/>
    </location>
</feature>
<evidence type="ECO:0000256" key="6">
    <source>
        <dbReference type="ARBA" id="ARBA00023134"/>
    </source>
</evidence>
<feature type="domain" description="Tr-type G" evidence="11">
    <location>
        <begin position="81"/>
        <end position="352"/>
    </location>
</feature>
<dbReference type="EMBL" id="CDMZ01002916">
    <property type="protein sequence ID" value="CUC10184.1"/>
    <property type="molecule type" value="Genomic_DNA"/>
</dbReference>
<dbReference type="Pfam" id="PF16658">
    <property type="entry name" value="RF3_C"/>
    <property type="match status" value="1"/>
</dbReference>
<dbReference type="PROSITE" id="PS51722">
    <property type="entry name" value="G_TR_2"/>
    <property type="match status" value="1"/>
</dbReference>
<keyword evidence="7" id="KW-0175">Coiled coil</keyword>
<feature type="region of interest" description="Disordered" evidence="8">
    <location>
        <begin position="648"/>
        <end position="676"/>
    </location>
</feature>
<keyword evidence="9" id="KW-0812">Transmembrane</keyword>
<feature type="compositionally biased region" description="Low complexity" evidence="8">
    <location>
        <begin position="958"/>
        <end position="975"/>
    </location>
</feature>
<keyword evidence="6" id="KW-0342">GTP-binding</keyword>
<dbReference type="SUPFAM" id="SSF52540">
    <property type="entry name" value="P-loop containing nucleoside triphosphate hydrolases"/>
    <property type="match status" value="1"/>
</dbReference>
<dbReference type="NCBIfam" id="TIGR00231">
    <property type="entry name" value="small_GTP"/>
    <property type="match status" value="1"/>
</dbReference>
<dbReference type="InterPro" id="IPR005225">
    <property type="entry name" value="Small_GTP-bd"/>
</dbReference>
<name>A0A0K6S999_9ALVE</name>
<dbReference type="SUPFAM" id="SSF50447">
    <property type="entry name" value="Translation proteins"/>
    <property type="match status" value="1"/>
</dbReference>
<feature type="coiled-coil region" evidence="7">
    <location>
        <begin position="1078"/>
        <end position="1112"/>
    </location>
</feature>
<feature type="region of interest" description="Disordered" evidence="8">
    <location>
        <begin position="714"/>
        <end position="779"/>
    </location>
</feature>
<dbReference type="PANTHER" id="PTHR43556:SF2">
    <property type="entry name" value="PEPTIDE CHAIN RELEASE FACTOR RF3"/>
    <property type="match status" value="1"/>
</dbReference>
<feature type="region of interest" description="Disordered" evidence="8">
    <location>
        <begin position="911"/>
        <end position="975"/>
    </location>
</feature>
<accession>A0A0K6S999</accession>
<evidence type="ECO:0000256" key="9">
    <source>
        <dbReference type="SAM" id="Phobius"/>
    </source>
</evidence>
<proteinExistence type="inferred from homology"/>
<dbReference type="GO" id="GO:0005829">
    <property type="term" value="C:cytosol"/>
    <property type="evidence" value="ECO:0007669"/>
    <property type="project" value="TreeGrafter"/>
</dbReference>
<dbReference type="CDD" id="cd04169">
    <property type="entry name" value="RF3"/>
    <property type="match status" value="1"/>
</dbReference>
<dbReference type="Gene3D" id="2.40.128.330">
    <property type="match status" value="1"/>
</dbReference>
<organism evidence="12">
    <name type="scientific">Chromera velia CCMP2878</name>
    <dbReference type="NCBI Taxonomy" id="1169474"/>
    <lineage>
        <taxon>Eukaryota</taxon>
        <taxon>Sar</taxon>
        <taxon>Alveolata</taxon>
        <taxon>Colpodellida</taxon>
        <taxon>Chromeraceae</taxon>
        <taxon>Chromera</taxon>
    </lineage>
</organism>
<evidence type="ECO:0000256" key="2">
    <source>
        <dbReference type="ARBA" id="ARBA00009978"/>
    </source>
</evidence>
<dbReference type="InterPro" id="IPR004548">
    <property type="entry name" value="PrfC"/>
</dbReference>
<dbReference type="AlphaFoldDB" id="A0A0K6S999"/>
<dbReference type="PRINTS" id="PR00315">
    <property type="entry name" value="ELONGATNFCT"/>
</dbReference>
<keyword evidence="5" id="KW-0648">Protein biosynthesis</keyword>
<dbReference type="InterPro" id="IPR038467">
    <property type="entry name" value="RF3_dom_3_sf"/>
</dbReference>
<dbReference type="Gene3D" id="3.40.50.300">
    <property type="entry name" value="P-loop containing nucleotide triphosphate hydrolases"/>
    <property type="match status" value="2"/>
</dbReference>
<feature type="compositionally biased region" description="Polar residues" evidence="8">
    <location>
        <begin position="661"/>
        <end position="672"/>
    </location>
</feature>
<dbReference type="GO" id="GO:0016150">
    <property type="term" value="F:translation release factor activity, codon nonspecific"/>
    <property type="evidence" value="ECO:0007669"/>
    <property type="project" value="TreeGrafter"/>
</dbReference>
<dbReference type="InterPro" id="IPR027417">
    <property type="entry name" value="P-loop_NTPase"/>
</dbReference>
<dbReference type="Pfam" id="PF22042">
    <property type="entry name" value="EF-G_D2"/>
    <property type="match status" value="1"/>
</dbReference>
<dbReference type="PROSITE" id="PS00301">
    <property type="entry name" value="G_TR_1"/>
    <property type="match status" value="1"/>
</dbReference>
<evidence type="ECO:0000256" key="5">
    <source>
        <dbReference type="ARBA" id="ARBA00022917"/>
    </source>
</evidence>
<dbReference type="GO" id="GO:0005525">
    <property type="term" value="F:GTP binding"/>
    <property type="evidence" value="ECO:0007669"/>
    <property type="project" value="UniProtKB-KW"/>
</dbReference>
<evidence type="ECO:0000256" key="10">
    <source>
        <dbReference type="SAM" id="SignalP"/>
    </source>
</evidence>
<gene>
    <name evidence="12" type="ORF">Cvel_7147.t1.CR1</name>
</gene>
<keyword evidence="4" id="KW-0547">Nucleotide-binding</keyword>
<feature type="region of interest" description="Disordered" evidence="8">
    <location>
        <begin position="31"/>
        <end position="76"/>
    </location>
</feature>
<evidence type="ECO:0000256" key="1">
    <source>
        <dbReference type="ARBA" id="ARBA00004496"/>
    </source>
</evidence>
<feature type="chain" id="PRO_5005508455" description="Tr-type G domain-containing protein" evidence="10">
    <location>
        <begin position="23"/>
        <end position="1214"/>
    </location>
</feature>
<sequence length="1214" mass="134795">MTLSFVLLCLACLFSQFIPTGSFHAIPRPVKPDSGIQRQHVGRLESSGGRRRKVSSLTAAVKEKETATDDDSWQAPQEEIKRRRTFAIISHPDAGKTTLTEKLLLYGGAIQEAGAVKARRDQRKATSDFMELEKQRGISVSSTVMSFEYNALRYNLLDTPGHQDFSEDTYRTLAAADQAVLLVDAAKGIEVQTRKLFEVCRLRRLPIFTFANKMDRPGLAPLDLVDHIQSEFNMDMHPVVWPIGSGSSFMGVVNRLDNTVHLYSRGQRTKKAGEDVMALDFENPSRLIEALGEETVEHLKDELELLEGVLNPLSDEEILAGRQSPMFFGSAMNNFGVQLFLDNFAHLARTPAPMKVVEEESAGGVQKVRLNEWEDPDTSEDQGSALQPDHPEFSAFIFKLQANLDPKHRDRLAFARIVSGKFKKGMQVSHSRRKGRLRLSQAQSLFANDKETLDEAYPGDVIGLNNPGAFAIGDTIYTGGKPLTFPGIPSFSPECFAYIRNVDPQKNKQWTKGITQLLEEGAVQMLKQRGDMTLSRPILAAVGILQLDVVKFRLESEYGVETQVDNLPTYSVARWIQGGSDVEADWGSVDRLEKEGKLFGCMITQDRWERPVVLFRGTSWKGRYASCPSIAAALPKREGRMNFLVSLPSPSPPSPLPGTRHMSSLSPASLSPQRLGMSPQHTYQQLEQHRAVGRLKEGAGSFWGGRWEELSRTFHLGTSPSPPPSSADDAAPWTEEEDADFTPREWGEANFSNSSASEGASPGNWSSNGNGGSTGRSTKMVDDLRSMFRTKPAQPAVEVLFLRGCTATSHSPLGCPLPLRVDVTREELTRSQIAQRLSINLRDVRQVDPAFQERHPFLSVRKNLILLRLGGIHALIMHQQSAFLVTPRNRQAVLLLLQQLDRDIRALNHSAAFTEEEGEGDAEGLDDENLNEEEEGWLQREGEGANIQEDGLRESRKQSPSSQAYPSSSSSSGGAPSVPLEILICDAVLRVGVGVYALAVRRMHLKAESLVKEAREGLCPSIDLLTETMTLKNEIETNEIAVEALSNSVSALLKSDEDMSFLYLSDTAEGTNSPERDLSEVEILLEMHLQRLDETEGEIQRMRKMITNQEDATKLGLDASRNELMELDLRLTLITTALTVAAVGVGAFGMNLTSHFEEDPVAFYAICGGILLFSSVWYSRMMLVCKQRGLLTPLRNSLAKQRRPRTPRWRPIFH</sequence>